<evidence type="ECO:0000313" key="2">
    <source>
        <dbReference type="EMBL" id="JAG12397.1"/>
    </source>
</evidence>
<dbReference type="PROSITE" id="PS50176">
    <property type="entry name" value="ARM_REPEAT"/>
    <property type="match status" value="1"/>
</dbReference>
<dbReference type="Gene3D" id="1.25.10.10">
    <property type="entry name" value="Leucine-rich Repeat Variant"/>
    <property type="match status" value="1"/>
</dbReference>
<accession>A0A0A9WV91</accession>
<keyword evidence="2" id="KW-0804">Transcription</keyword>
<dbReference type="AlphaFoldDB" id="A0A0A9WV91"/>
<proteinExistence type="predicted"/>
<keyword evidence="2" id="KW-0240">DNA-directed RNA polymerase</keyword>
<dbReference type="GO" id="GO:0000428">
    <property type="term" value="C:DNA-directed RNA polymerase complex"/>
    <property type="evidence" value="ECO:0007669"/>
    <property type="project" value="UniProtKB-KW"/>
</dbReference>
<protein>
    <submittedName>
        <fullName evidence="2">DNA-directed RNA polymerase subunit beta</fullName>
    </submittedName>
</protein>
<dbReference type="InterPro" id="IPR000225">
    <property type="entry name" value="Armadillo"/>
</dbReference>
<dbReference type="InterPro" id="IPR016024">
    <property type="entry name" value="ARM-type_fold"/>
</dbReference>
<reference evidence="2" key="1">
    <citation type="journal article" date="2014" name="PLoS ONE">
        <title>Transcriptome-Based Identification of ABC Transporters in the Western Tarnished Plant Bug Lygus hesperus.</title>
        <authorList>
            <person name="Hull J.J."/>
            <person name="Chaney K."/>
            <person name="Geib S.M."/>
            <person name="Fabrick J.A."/>
            <person name="Brent C.S."/>
            <person name="Walsh D."/>
            <person name="Lavine L.C."/>
        </authorList>
    </citation>
    <scope>NUCLEOTIDE SEQUENCE</scope>
</reference>
<dbReference type="EMBL" id="GBHO01031207">
    <property type="protein sequence ID" value="JAG12397.1"/>
    <property type="molecule type" value="Transcribed_RNA"/>
</dbReference>
<feature type="non-terminal residue" evidence="2">
    <location>
        <position position="386"/>
    </location>
</feature>
<feature type="repeat" description="ARM" evidence="1">
    <location>
        <begin position="149"/>
        <end position="179"/>
    </location>
</feature>
<evidence type="ECO:0000256" key="1">
    <source>
        <dbReference type="PROSITE-ProRule" id="PRU00259"/>
    </source>
</evidence>
<dbReference type="InterPro" id="IPR011989">
    <property type="entry name" value="ARM-like"/>
</dbReference>
<organism evidence="2">
    <name type="scientific">Lygus hesperus</name>
    <name type="common">Western plant bug</name>
    <dbReference type="NCBI Taxonomy" id="30085"/>
    <lineage>
        <taxon>Eukaryota</taxon>
        <taxon>Metazoa</taxon>
        <taxon>Ecdysozoa</taxon>
        <taxon>Arthropoda</taxon>
        <taxon>Hexapoda</taxon>
        <taxon>Insecta</taxon>
        <taxon>Pterygota</taxon>
        <taxon>Neoptera</taxon>
        <taxon>Paraneoptera</taxon>
        <taxon>Hemiptera</taxon>
        <taxon>Heteroptera</taxon>
        <taxon>Panheteroptera</taxon>
        <taxon>Cimicomorpha</taxon>
        <taxon>Miridae</taxon>
        <taxon>Mirini</taxon>
        <taxon>Lygus</taxon>
    </lineage>
</organism>
<gene>
    <name evidence="2" type="primary">rpoB_1</name>
    <name evidence="2" type="ORF">CM83_99037</name>
</gene>
<sequence length="386" mass="44685">LTLIEWLGCQKKTTELKTRFIDQKGVERMFGVLMKFGWRDIHEQALRILRVYLEDDEERMRTLEQPGVAKFVNYIDFIENDDLIAAALGNILDIASTVFGKLELVALGFVPKVTSMLSDGTVEMKLGACNIINEMLRNTDTVRLFTELSPMRELVDIVVDPDHSWELIGAALGVLHNLAKFSSDMAFILTKQPLRKIFKEWIITHLVGMPIKYKNVMYDLMSVMVQHSLVRPLILEFPFVWAFLLGLRDIDPQLYHVQTVSAEALVHIIPQEKYARQFIVATEGMEIVTRAHFHAKDHKLVSMLCNVVRVAAENDQNMLISLLKNHVLEWLVKKRRMWTEIEAMEWAATALQNQFLPAKFEYRGRLTFNDITQNGFYIRKEYDIPE</sequence>
<feature type="non-terminal residue" evidence="2">
    <location>
        <position position="1"/>
    </location>
</feature>
<name>A0A0A9WV91_LYGHE</name>
<dbReference type="SUPFAM" id="SSF48371">
    <property type="entry name" value="ARM repeat"/>
    <property type="match status" value="1"/>
</dbReference>
<reference evidence="2" key="2">
    <citation type="submission" date="2014-07" db="EMBL/GenBank/DDBJ databases">
        <authorList>
            <person name="Hull J."/>
        </authorList>
    </citation>
    <scope>NUCLEOTIDE SEQUENCE</scope>
</reference>